<dbReference type="InterPro" id="IPR011006">
    <property type="entry name" value="CheY-like_superfamily"/>
</dbReference>
<dbReference type="CDD" id="cd17535">
    <property type="entry name" value="REC_NarL-like"/>
    <property type="match status" value="1"/>
</dbReference>
<dbReference type="InterPro" id="IPR039420">
    <property type="entry name" value="WalR-like"/>
</dbReference>
<keyword evidence="4" id="KW-0804">Transcription</keyword>
<evidence type="ECO:0000259" key="7">
    <source>
        <dbReference type="PROSITE" id="PS50110"/>
    </source>
</evidence>
<dbReference type="GO" id="GO:0006355">
    <property type="term" value="P:regulation of DNA-templated transcription"/>
    <property type="evidence" value="ECO:0007669"/>
    <property type="project" value="InterPro"/>
</dbReference>
<dbReference type="SMART" id="SM00421">
    <property type="entry name" value="HTH_LUXR"/>
    <property type="match status" value="1"/>
</dbReference>
<feature type="domain" description="HTH luxR-type" evidence="6">
    <location>
        <begin position="141"/>
        <end position="206"/>
    </location>
</feature>
<keyword evidence="2" id="KW-0805">Transcription regulation</keyword>
<organism evidence="8 9">
    <name type="scientific">Pseudomonas turukhanskensis</name>
    <dbReference type="NCBI Taxonomy" id="1806536"/>
    <lineage>
        <taxon>Bacteria</taxon>
        <taxon>Pseudomonadati</taxon>
        <taxon>Pseudomonadota</taxon>
        <taxon>Gammaproteobacteria</taxon>
        <taxon>Pseudomonadales</taxon>
        <taxon>Pseudomonadaceae</taxon>
        <taxon>Pseudomonas</taxon>
    </lineage>
</organism>
<dbReference type="SMART" id="SM00448">
    <property type="entry name" value="REC"/>
    <property type="match status" value="1"/>
</dbReference>
<dbReference type="InterPro" id="IPR000792">
    <property type="entry name" value="Tscrpt_reg_LuxR_C"/>
</dbReference>
<protein>
    <submittedName>
        <fullName evidence="8">DNA-binding response regulator</fullName>
    </submittedName>
</protein>
<evidence type="ECO:0000256" key="5">
    <source>
        <dbReference type="PROSITE-ProRule" id="PRU00169"/>
    </source>
</evidence>
<dbReference type="Pfam" id="PF00196">
    <property type="entry name" value="GerE"/>
    <property type="match status" value="1"/>
</dbReference>
<dbReference type="Pfam" id="PF00072">
    <property type="entry name" value="Response_reg"/>
    <property type="match status" value="1"/>
</dbReference>
<dbReference type="Proteomes" id="UP001143328">
    <property type="component" value="Unassembled WGS sequence"/>
</dbReference>
<proteinExistence type="predicted"/>
<dbReference type="PROSITE" id="PS50110">
    <property type="entry name" value="RESPONSE_REGULATORY"/>
    <property type="match status" value="1"/>
</dbReference>
<dbReference type="InterPro" id="IPR001789">
    <property type="entry name" value="Sig_transdc_resp-reg_receiver"/>
</dbReference>
<dbReference type="GO" id="GO:0003677">
    <property type="term" value="F:DNA binding"/>
    <property type="evidence" value="ECO:0007669"/>
    <property type="project" value="UniProtKB-KW"/>
</dbReference>
<reference evidence="8" key="1">
    <citation type="journal article" date="2014" name="Int. J. Syst. Evol. Microbiol.">
        <title>Complete genome sequence of Corynebacterium casei LMG S-19264T (=DSM 44701T), isolated from a smear-ripened cheese.</title>
        <authorList>
            <consortium name="US DOE Joint Genome Institute (JGI-PGF)"/>
            <person name="Walter F."/>
            <person name="Albersmeier A."/>
            <person name="Kalinowski J."/>
            <person name="Ruckert C."/>
        </authorList>
    </citation>
    <scope>NUCLEOTIDE SEQUENCE</scope>
    <source>
        <strain evidence="8">VKM B-2935</strain>
    </source>
</reference>
<evidence type="ECO:0000256" key="3">
    <source>
        <dbReference type="ARBA" id="ARBA00023125"/>
    </source>
</evidence>
<dbReference type="SUPFAM" id="SSF52172">
    <property type="entry name" value="CheY-like"/>
    <property type="match status" value="1"/>
</dbReference>
<keyword evidence="9" id="KW-1185">Reference proteome</keyword>
<dbReference type="InterPro" id="IPR016032">
    <property type="entry name" value="Sig_transdc_resp-reg_C-effctor"/>
</dbReference>
<dbReference type="Gene3D" id="3.40.50.2300">
    <property type="match status" value="1"/>
</dbReference>
<dbReference type="CDD" id="cd06170">
    <property type="entry name" value="LuxR_C_like"/>
    <property type="match status" value="1"/>
</dbReference>
<gene>
    <name evidence="8" type="ORF">GCM10017655_27640</name>
</gene>
<evidence type="ECO:0000256" key="4">
    <source>
        <dbReference type="ARBA" id="ARBA00023163"/>
    </source>
</evidence>
<name>A0A9W6K6F5_9PSED</name>
<dbReference type="PANTHER" id="PTHR43214:SF41">
    <property type="entry name" value="NITRATE_NITRITE RESPONSE REGULATOR PROTEIN NARP"/>
    <property type="match status" value="1"/>
</dbReference>
<keyword evidence="1 5" id="KW-0597">Phosphoprotein</keyword>
<feature type="modified residue" description="4-aspartylphosphate" evidence="5">
    <location>
        <position position="53"/>
    </location>
</feature>
<dbReference type="EMBL" id="BSFN01000007">
    <property type="protein sequence ID" value="GLK89702.1"/>
    <property type="molecule type" value="Genomic_DNA"/>
</dbReference>
<comment type="caution">
    <text evidence="8">The sequence shown here is derived from an EMBL/GenBank/DDBJ whole genome shotgun (WGS) entry which is preliminary data.</text>
</comment>
<evidence type="ECO:0000256" key="1">
    <source>
        <dbReference type="ARBA" id="ARBA00022553"/>
    </source>
</evidence>
<feature type="domain" description="Response regulatory" evidence="7">
    <location>
        <begin position="3"/>
        <end position="118"/>
    </location>
</feature>
<dbReference type="PANTHER" id="PTHR43214">
    <property type="entry name" value="TWO-COMPONENT RESPONSE REGULATOR"/>
    <property type="match status" value="1"/>
</dbReference>
<reference evidence="8" key="2">
    <citation type="submission" date="2023-01" db="EMBL/GenBank/DDBJ databases">
        <authorList>
            <person name="Sun Q."/>
            <person name="Evtushenko L."/>
        </authorList>
    </citation>
    <scope>NUCLEOTIDE SEQUENCE</scope>
    <source>
        <strain evidence="8">VKM B-2935</strain>
    </source>
</reference>
<dbReference type="SUPFAM" id="SSF46894">
    <property type="entry name" value="C-terminal effector domain of the bipartite response regulators"/>
    <property type="match status" value="1"/>
</dbReference>
<dbReference type="PROSITE" id="PS50043">
    <property type="entry name" value="HTH_LUXR_2"/>
    <property type="match status" value="1"/>
</dbReference>
<dbReference type="GO" id="GO:0000160">
    <property type="term" value="P:phosphorelay signal transduction system"/>
    <property type="evidence" value="ECO:0007669"/>
    <property type="project" value="InterPro"/>
</dbReference>
<evidence type="ECO:0000313" key="9">
    <source>
        <dbReference type="Proteomes" id="UP001143328"/>
    </source>
</evidence>
<keyword evidence="3 8" id="KW-0238">DNA-binding</keyword>
<dbReference type="PRINTS" id="PR00038">
    <property type="entry name" value="HTHLUXR"/>
</dbReference>
<evidence type="ECO:0000259" key="6">
    <source>
        <dbReference type="PROSITE" id="PS50043"/>
    </source>
</evidence>
<dbReference type="AlphaFoldDB" id="A0A9W6K6F5"/>
<accession>A0A9W6K6F5</accession>
<dbReference type="InterPro" id="IPR058245">
    <property type="entry name" value="NreC/VraR/RcsB-like_REC"/>
</dbReference>
<evidence type="ECO:0000313" key="8">
    <source>
        <dbReference type="EMBL" id="GLK89702.1"/>
    </source>
</evidence>
<evidence type="ECO:0000256" key="2">
    <source>
        <dbReference type="ARBA" id="ARBA00023015"/>
    </source>
</evidence>
<sequence length="208" mass="22804">MARVLIADDHEVIRMATRLMLENAGHEVVGEASNGVEVVSEVRNLSPDLIILDMDMPHLDGFAVLQRLHAEPDPAKIIVFSGLDASRYAVRCARAGASAFVPKDSDPKQLISAVQVVLSGYKLFPINEYSSVDGSATLASEKELIETLSDRELTVLRALGRGHRIRDIASELLLSEKTVSTYKSRLIAKLQVGNFLELVELAKRNDLV</sequence>